<dbReference type="Gene3D" id="3.40.50.10140">
    <property type="entry name" value="Toll/interleukin-1 receptor homology (TIR) domain"/>
    <property type="match status" value="1"/>
</dbReference>
<dbReference type="PANTHER" id="PTHR11017">
    <property type="entry name" value="LEUCINE-RICH REPEAT-CONTAINING PROTEIN"/>
    <property type="match status" value="1"/>
</dbReference>
<dbReference type="GO" id="GO:0043531">
    <property type="term" value="F:ADP binding"/>
    <property type="evidence" value="ECO:0007669"/>
    <property type="project" value="InterPro"/>
</dbReference>
<protein>
    <recommendedName>
        <fullName evidence="4">TIR domain-containing protein</fullName>
    </recommendedName>
</protein>
<dbReference type="Pfam" id="PF07725">
    <property type="entry name" value="LRR_3"/>
    <property type="match status" value="1"/>
</dbReference>
<dbReference type="SUPFAM" id="SSF52058">
    <property type="entry name" value="L domain-like"/>
    <property type="match status" value="1"/>
</dbReference>
<organism evidence="5 6">
    <name type="scientific">Prunus dulcis</name>
    <name type="common">Almond</name>
    <name type="synonym">Amygdalus dulcis</name>
    <dbReference type="NCBI Taxonomy" id="3755"/>
    <lineage>
        <taxon>Eukaryota</taxon>
        <taxon>Viridiplantae</taxon>
        <taxon>Streptophyta</taxon>
        <taxon>Embryophyta</taxon>
        <taxon>Tracheophyta</taxon>
        <taxon>Spermatophyta</taxon>
        <taxon>Magnoliopsida</taxon>
        <taxon>eudicotyledons</taxon>
        <taxon>Gunneridae</taxon>
        <taxon>Pentapetalae</taxon>
        <taxon>rosids</taxon>
        <taxon>fabids</taxon>
        <taxon>Rosales</taxon>
        <taxon>Rosaceae</taxon>
        <taxon>Amygdaloideae</taxon>
        <taxon>Amygdaleae</taxon>
        <taxon>Prunus</taxon>
    </lineage>
</organism>
<dbReference type="EMBL" id="JAJFAZ020000008">
    <property type="protein sequence ID" value="KAI5314457.1"/>
    <property type="molecule type" value="Genomic_DNA"/>
</dbReference>
<keyword evidence="6" id="KW-1185">Reference proteome</keyword>
<keyword evidence="3" id="KW-0520">NAD</keyword>
<dbReference type="SUPFAM" id="SSF52200">
    <property type="entry name" value="Toll/Interleukin receptor TIR domain"/>
    <property type="match status" value="1"/>
</dbReference>
<dbReference type="Gene3D" id="3.80.10.10">
    <property type="entry name" value="Ribonuclease Inhibitor"/>
    <property type="match status" value="1"/>
</dbReference>
<dbReference type="SUPFAM" id="SSF52540">
    <property type="entry name" value="P-loop containing nucleoside triphosphate hydrolases"/>
    <property type="match status" value="1"/>
</dbReference>
<proteinExistence type="predicted"/>
<gene>
    <name evidence="5" type="ORF">L3X38_043633</name>
</gene>
<keyword evidence="1" id="KW-0433">Leucine-rich repeat</keyword>
<dbReference type="PRINTS" id="PR00364">
    <property type="entry name" value="DISEASERSIST"/>
</dbReference>
<evidence type="ECO:0000256" key="2">
    <source>
        <dbReference type="ARBA" id="ARBA00022737"/>
    </source>
</evidence>
<evidence type="ECO:0000256" key="3">
    <source>
        <dbReference type="ARBA" id="ARBA00023027"/>
    </source>
</evidence>
<feature type="domain" description="TIR" evidence="4">
    <location>
        <begin position="17"/>
        <end position="184"/>
    </location>
</feature>
<dbReference type="FunFam" id="3.40.50.10140:FF:000007">
    <property type="entry name" value="Disease resistance protein (TIR-NBS-LRR class)"/>
    <property type="match status" value="1"/>
</dbReference>
<evidence type="ECO:0000313" key="5">
    <source>
        <dbReference type="EMBL" id="KAI5314457.1"/>
    </source>
</evidence>
<dbReference type="Pfam" id="PF01582">
    <property type="entry name" value="TIR"/>
    <property type="match status" value="1"/>
</dbReference>
<dbReference type="SMART" id="SM00255">
    <property type="entry name" value="TIR"/>
    <property type="match status" value="1"/>
</dbReference>
<dbReference type="AlphaFoldDB" id="A0AAD4UYS9"/>
<dbReference type="Gene3D" id="1.10.8.430">
    <property type="entry name" value="Helical domain of apoptotic protease-activating factors"/>
    <property type="match status" value="1"/>
</dbReference>
<dbReference type="Proteomes" id="UP001054821">
    <property type="component" value="Chromosome 8"/>
</dbReference>
<accession>A0AAD4UYS9</accession>
<evidence type="ECO:0000256" key="1">
    <source>
        <dbReference type="ARBA" id="ARBA00022614"/>
    </source>
</evidence>
<name>A0AAD4UYS9_PRUDU</name>
<dbReference type="GO" id="GO:0007165">
    <property type="term" value="P:signal transduction"/>
    <property type="evidence" value="ECO:0007669"/>
    <property type="project" value="InterPro"/>
</dbReference>
<keyword evidence="2" id="KW-0677">Repeat</keyword>
<dbReference type="PANTHER" id="PTHR11017:SF574">
    <property type="entry name" value="ADP-RIBOSYL CYCLASE_CYCLIC ADP-RIBOSE HYDROLASE"/>
    <property type="match status" value="1"/>
</dbReference>
<evidence type="ECO:0000313" key="6">
    <source>
        <dbReference type="Proteomes" id="UP001054821"/>
    </source>
</evidence>
<dbReference type="Gene3D" id="3.40.50.300">
    <property type="entry name" value="P-loop containing nucleotide triphosphate hydrolases"/>
    <property type="match status" value="1"/>
</dbReference>
<dbReference type="InterPro" id="IPR042197">
    <property type="entry name" value="Apaf_helical"/>
</dbReference>
<dbReference type="InterPro" id="IPR000157">
    <property type="entry name" value="TIR_dom"/>
</dbReference>
<evidence type="ECO:0000259" key="4">
    <source>
        <dbReference type="PROSITE" id="PS50104"/>
    </source>
</evidence>
<dbReference type="Pfam" id="PF00931">
    <property type="entry name" value="NB-ARC"/>
    <property type="match status" value="1"/>
</dbReference>
<dbReference type="InterPro" id="IPR027417">
    <property type="entry name" value="P-loop_NTPase"/>
</dbReference>
<sequence length="666" mass="76241">MASSSSSSSSFANPPAQKYDVFISFRGADTRDTFTSHLHAALVRKKIQTYMDCSLEKGHKIGPSLLQAIEESKLSLIVFSKNYAFSTWCLDELMHILGCQKSYGQIVIPIFYDTDPYQVRKQHESYGDAFAQLEERFEDNMDKVLMWRNALKEAANISGFDNSKRTGAEADFIEEVAEDVLTKLNRASSSDLEDLDQFYSRKIEEVESLLCLDSPDVRTVGIWVGSLGRQFGQELADHPWTEANFVEKVVKDILTKLNRKSSPDLKGLVGLKWKIEQIERLLCIDSPNVCTVGSTYVRERLSNTKILIVLDDVSASTQLELLVGDHFQFGSGTRIIITTRDRRLLKEKVDDDKIYKVEGLSYDEARELFHLHALKNNSTEICYTKLVKEYAGGMPLALKILGSLFLHCDNNPEWEDELNNLKKFPNQEVENMLRLSYDGLEKNAKEIFLDIACFYKGMKMDFAKEILHIRGLFAGGIKDVYGILRNNTGTVTVQAIFFNISKSGQLRLDHADFKKIQRKWLLKEAKRKWLLKEAKRKWLLKEAKENLVELRMCGSKVEQLWNKDQNVENLKVMDLRSSTHLIKVPDLSQSRKMVHINLFGCTSLVQIPSYFQCLDKLTHLDLGDCLNLKYLPQMPGNIEFLNFSKTAIEELPSSVWSHEKISYLDI</sequence>
<reference evidence="5 6" key="1">
    <citation type="journal article" date="2022" name="G3 (Bethesda)">
        <title>Whole-genome sequence and methylome profiling of the almond [Prunus dulcis (Mill.) D.A. Webb] cultivar 'Nonpareil'.</title>
        <authorList>
            <person name="D'Amico-Willman K.M."/>
            <person name="Ouma W.Z."/>
            <person name="Meulia T."/>
            <person name="Sideli G.M."/>
            <person name="Gradziel T.M."/>
            <person name="Fresnedo-Ramirez J."/>
        </authorList>
    </citation>
    <scope>NUCLEOTIDE SEQUENCE [LARGE SCALE GENOMIC DNA]</scope>
    <source>
        <strain evidence="5">Clone GOH B32 T37-40</strain>
    </source>
</reference>
<dbReference type="InterPro" id="IPR002182">
    <property type="entry name" value="NB-ARC"/>
</dbReference>
<dbReference type="GO" id="GO:0006952">
    <property type="term" value="P:defense response"/>
    <property type="evidence" value="ECO:0007669"/>
    <property type="project" value="InterPro"/>
</dbReference>
<dbReference type="InterPro" id="IPR035897">
    <property type="entry name" value="Toll_tir_struct_dom_sf"/>
</dbReference>
<dbReference type="PROSITE" id="PS50104">
    <property type="entry name" value="TIR"/>
    <property type="match status" value="1"/>
</dbReference>
<comment type="caution">
    <text evidence="5">The sequence shown here is derived from an EMBL/GenBank/DDBJ whole genome shotgun (WGS) entry which is preliminary data.</text>
</comment>
<dbReference type="InterPro" id="IPR032675">
    <property type="entry name" value="LRR_dom_sf"/>
</dbReference>
<dbReference type="InterPro" id="IPR044974">
    <property type="entry name" value="Disease_R_plants"/>
</dbReference>
<dbReference type="InterPro" id="IPR011713">
    <property type="entry name" value="Leu-rich_rpt_3"/>
</dbReference>